<evidence type="ECO:0000256" key="1">
    <source>
        <dbReference type="ARBA" id="ARBA00022737"/>
    </source>
</evidence>
<dbReference type="SUPFAM" id="SSF50729">
    <property type="entry name" value="PH domain-like"/>
    <property type="match status" value="1"/>
</dbReference>
<evidence type="ECO:0000259" key="3">
    <source>
        <dbReference type="SMART" id="SM00233"/>
    </source>
</evidence>
<keyword evidence="5" id="KW-1185">Reference proteome</keyword>
<feature type="compositionally biased region" description="Polar residues" evidence="2">
    <location>
        <begin position="183"/>
        <end position="200"/>
    </location>
</feature>
<reference evidence="4 5" key="1">
    <citation type="submission" date="2024-11" db="EMBL/GenBank/DDBJ databases">
        <title>Chromosome-level genome assembly of the freshwater bivalve Anodonta woodiana.</title>
        <authorList>
            <person name="Chen X."/>
        </authorList>
    </citation>
    <scope>NUCLEOTIDE SEQUENCE [LARGE SCALE GENOMIC DNA]</scope>
    <source>
        <strain evidence="4">MN2024</strain>
        <tissue evidence="4">Gills</tissue>
    </source>
</reference>
<protein>
    <recommendedName>
        <fullName evidence="3">PH domain-containing protein</fullName>
    </recommendedName>
</protein>
<feature type="region of interest" description="Disordered" evidence="2">
    <location>
        <begin position="170"/>
        <end position="227"/>
    </location>
</feature>
<evidence type="ECO:0000313" key="4">
    <source>
        <dbReference type="EMBL" id="KAL3863841.1"/>
    </source>
</evidence>
<evidence type="ECO:0000256" key="2">
    <source>
        <dbReference type="SAM" id="MobiDB-lite"/>
    </source>
</evidence>
<dbReference type="AlphaFoldDB" id="A0ABD3VQH2"/>
<keyword evidence="1" id="KW-0677">Repeat</keyword>
<feature type="region of interest" description="Disordered" evidence="2">
    <location>
        <begin position="241"/>
        <end position="295"/>
    </location>
</feature>
<dbReference type="Gene3D" id="2.30.29.30">
    <property type="entry name" value="Pleckstrin-homology domain (PH domain)/Phosphotyrosine-binding domain (PTB)"/>
    <property type="match status" value="1"/>
</dbReference>
<name>A0ABD3VQH2_SINWO</name>
<organism evidence="4 5">
    <name type="scientific">Sinanodonta woodiana</name>
    <name type="common">Chinese pond mussel</name>
    <name type="synonym">Anodonta woodiana</name>
    <dbReference type="NCBI Taxonomy" id="1069815"/>
    <lineage>
        <taxon>Eukaryota</taxon>
        <taxon>Metazoa</taxon>
        <taxon>Spiralia</taxon>
        <taxon>Lophotrochozoa</taxon>
        <taxon>Mollusca</taxon>
        <taxon>Bivalvia</taxon>
        <taxon>Autobranchia</taxon>
        <taxon>Heteroconchia</taxon>
        <taxon>Palaeoheterodonta</taxon>
        <taxon>Unionida</taxon>
        <taxon>Unionoidea</taxon>
        <taxon>Unionidae</taxon>
        <taxon>Unioninae</taxon>
        <taxon>Sinanodonta</taxon>
    </lineage>
</organism>
<dbReference type="InterPro" id="IPR051230">
    <property type="entry name" value="APP-Binding"/>
</dbReference>
<dbReference type="EMBL" id="JBJQND010000010">
    <property type="protein sequence ID" value="KAL3863841.1"/>
    <property type="molecule type" value="Genomic_DNA"/>
</dbReference>
<feature type="compositionally biased region" description="Basic and acidic residues" evidence="2">
    <location>
        <begin position="271"/>
        <end position="293"/>
    </location>
</feature>
<dbReference type="Proteomes" id="UP001634394">
    <property type="component" value="Unassembled WGS sequence"/>
</dbReference>
<sequence length="1021" mass="114773">MENIIKQGYLKRAIISDDFTATASKNFTNNFRQKLEPSRWYVFGVRRRQPYLEYFDKEQSSFTGSPISSYNLAACTGISYTLGNTNRNYSFCVFLDGQVLELNAPSREEMVSWCSVMERNLRRLGILDKHSRRDHIYSAFPVKPKPIPEPQPSISLEDVVPPTSTTFIEQGQRTEVQKEKNPSQEMLSSEGQMYQDSPVSMDTELLGATGGVSEKSERQQYYEDDEEIHVSIDSIKLEDLHSEEEERIQDIKRKTDLQHSHKDNGGQNKIETNDKKTSISKEDNPETADRDTSEDSDFISASFWLRNRKPSVNSLPREKSKVGAAFGQTGQSLLDSILKDDITQEPLVPMRRSYKSSENSNKHGKRMALSMCEMSSSGQTFLGFAAPCLSNNLRSFSSGGSGYCDMKGDGKCVDKLKDECDEDDSRYEMLVEKISPPLPPRENRVQEAVYEATWTPITMGKREYKEKLADIQKEKLSLSLLSTKPQSSHFFPASTETHAQNNFYSGLPLEIQQTGQCHLQNTNNDPRTNGKVEEEAYEDISSPELPPRLITKISVQKLEPPPINSIPKRGSVATALVPYVPPKGPTSKSTLLKNDPSFDSDGTNDKTSLIPLEDEASPIPVAPPRRNKSLTLDLRSEPMSNYNYHNKTDLIPDENFNHIVGSHNRRSPDKKLGIIDDVPPSPPLLPPRDTDEKTALPVPPLPPPRDTDEKTALPVPPLPPPRDTDEKTALPVPPLPPPRDTEKKTALLVPPLPQRNAQSTTRKIKSQEIEDLPSGSRNEVRVTIRPRSTHLSFRQQLSPTPGALVVMNLKQSQVDILKAEIATTQGLIVRIPKQLFQCGLALVECFGTVWIAGWDLKKYPRLFDKFHIGDQLVAIQDVQVSNLSFVQKVVKNYQSQMMEVTIRRLPHAQVFAIRRNVEGDNIGIKRDNGTAEILYVDPMGLAAKHGLPSKARMVENDGTCSWMLTEINSRPLNLFFKDAEIEHLLSAVGLDISIVVQPSDFIKELKKQLKKIKGYKDFLVK</sequence>
<dbReference type="SMART" id="SM00233">
    <property type="entry name" value="PH"/>
    <property type="match status" value="1"/>
</dbReference>
<accession>A0ABD3VQH2</accession>
<comment type="caution">
    <text evidence="4">The sequence shown here is derived from an EMBL/GenBank/DDBJ whole genome shotgun (WGS) entry which is preliminary data.</text>
</comment>
<dbReference type="InterPro" id="IPR011993">
    <property type="entry name" value="PH-like_dom_sf"/>
</dbReference>
<dbReference type="CDD" id="cd00821">
    <property type="entry name" value="PH"/>
    <property type="match status" value="1"/>
</dbReference>
<evidence type="ECO:0000313" key="5">
    <source>
        <dbReference type="Proteomes" id="UP001634394"/>
    </source>
</evidence>
<dbReference type="PANTHER" id="PTHR12345">
    <property type="entry name" value="SYNTENIN RELATED"/>
    <property type="match status" value="1"/>
</dbReference>
<feature type="region of interest" description="Disordered" evidence="2">
    <location>
        <begin position="659"/>
        <end position="776"/>
    </location>
</feature>
<feature type="domain" description="PH" evidence="3">
    <location>
        <begin position="4"/>
        <end position="124"/>
    </location>
</feature>
<feature type="compositionally biased region" description="Basic and acidic residues" evidence="2">
    <location>
        <begin position="248"/>
        <end position="264"/>
    </location>
</feature>
<proteinExistence type="predicted"/>
<gene>
    <name evidence="4" type="ORF">ACJMK2_005569</name>
</gene>
<feature type="region of interest" description="Disordered" evidence="2">
    <location>
        <begin position="583"/>
        <end position="626"/>
    </location>
</feature>
<dbReference type="PANTHER" id="PTHR12345:SF11">
    <property type="entry name" value="FI13065P"/>
    <property type="match status" value="1"/>
</dbReference>
<dbReference type="InterPro" id="IPR001849">
    <property type="entry name" value="PH_domain"/>
</dbReference>